<gene>
    <name evidence="1" type="ORF">ECXG_00350</name>
</gene>
<sequence length="32" mass="3406">MVLLIAAYRNYSNANYFLPGLPGDITGCGETA</sequence>
<evidence type="ECO:0000313" key="1">
    <source>
        <dbReference type="EMBL" id="OSK93517.1"/>
    </source>
</evidence>
<organism evidence="1 2">
    <name type="scientific">Escherichia coli TA447</name>
    <dbReference type="NCBI Taxonomy" id="656447"/>
    <lineage>
        <taxon>Bacteria</taxon>
        <taxon>Pseudomonadati</taxon>
        <taxon>Pseudomonadota</taxon>
        <taxon>Gammaproteobacteria</taxon>
        <taxon>Enterobacterales</taxon>
        <taxon>Enterobacteriaceae</taxon>
        <taxon>Escherichia</taxon>
    </lineage>
</organism>
<dbReference type="AlphaFoldDB" id="A0A1X3IZL7"/>
<accession>A0A1X3IZL7</accession>
<dbReference type="Proteomes" id="UP000193942">
    <property type="component" value="Unassembled WGS sequence"/>
</dbReference>
<dbReference type="EMBL" id="ADIZ01000027">
    <property type="protein sequence ID" value="OSK93517.1"/>
    <property type="molecule type" value="Genomic_DNA"/>
</dbReference>
<proteinExistence type="predicted"/>
<reference evidence="1 2" key="1">
    <citation type="submission" date="2010-04" db="EMBL/GenBank/DDBJ databases">
        <title>The Genome Sequence of Escherichia coli TA447.</title>
        <authorList>
            <consortium name="The Broad Institute Genome Sequencing Platform"/>
            <consortium name="The Broad Institute Genome Sequencing Center for Infectious Disease"/>
            <person name="Feldgarden M."/>
            <person name="Gordon D.M."/>
            <person name="Johnson J.R."/>
            <person name="Johnston B.D."/>
            <person name="Young S."/>
            <person name="Zeng Q."/>
            <person name="Koehrsen M."/>
            <person name="Alvarado L."/>
            <person name="Berlin A.M."/>
            <person name="Borenstein D."/>
            <person name="Chapman S.B."/>
            <person name="Chen Z."/>
            <person name="Engels R."/>
            <person name="Freedman E."/>
            <person name="Gellesch M."/>
            <person name="Goldberg J."/>
            <person name="Griggs A."/>
            <person name="Gujja S."/>
            <person name="Heilman E.R."/>
            <person name="Heiman D.I."/>
            <person name="Hepburn T.A."/>
            <person name="Howarth C."/>
            <person name="Jen D."/>
            <person name="Larson L."/>
            <person name="Mehta T."/>
            <person name="Park D."/>
            <person name="Pearson M."/>
            <person name="Richards J."/>
            <person name="Roberts A."/>
            <person name="Saif S."/>
            <person name="Shea T.D."/>
            <person name="Shenoy N."/>
            <person name="Sisk P."/>
            <person name="Stolte C."/>
            <person name="Sykes S.N."/>
            <person name="Walk T."/>
            <person name="White J."/>
            <person name="Yandava C."/>
            <person name="Haas B."/>
            <person name="Henn M.R."/>
            <person name="Nusbaum C."/>
            <person name="Birren B."/>
        </authorList>
    </citation>
    <scope>NUCLEOTIDE SEQUENCE [LARGE SCALE GENOMIC DNA]</scope>
    <source>
        <strain evidence="1 2">TA447</strain>
    </source>
</reference>
<protein>
    <submittedName>
        <fullName evidence="1">Uncharacterized protein</fullName>
    </submittedName>
</protein>
<comment type="caution">
    <text evidence="1">The sequence shown here is derived from an EMBL/GenBank/DDBJ whole genome shotgun (WGS) entry which is preliminary data.</text>
</comment>
<evidence type="ECO:0000313" key="2">
    <source>
        <dbReference type="Proteomes" id="UP000193942"/>
    </source>
</evidence>
<name>A0A1X3IZL7_ECOLX</name>